<reference evidence="1 2" key="1">
    <citation type="journal article" date="2012" name="BMC Genomics">
        <title>Genomic sequence analysis and characterization of Sneathia amnii sp. nov.</title>
        <authorList>
            <consortium name="Vaginal Microbiome Consortium (additional members)"/>
            <person name="Harwich M.D.Jr."/>
            <person name="Serrano M.G."/>
            <person name="Fettweis J.M."/>
            <person name="Alves J.M."/>
            <person name="Reimers M.A."/>
            <person name="Buck G.A."/>
            <person name="Jefferson K.K."/>
        </authorList>
    </citation>
    <scope>NUCLEOTIDE SEQUENCE [LARGE SCALE GENOMIC DNA]</scope>
    <source>
        <strain evidence="1 2">SN35</strain>
    </source>
</reference>
<dbReference type="HOGENOM" id="CLU_2025206_0_0_0"/>
<protein>
    <submittedName>
        <fullName evidence="1">Uncharacterized protein</fullName>
    </submittedName>
</protein>
<organism evidence="1 2">
    <name type="scientific">Sneathia vaginalis</name>
    <dbReference type="NCBI Taxonomy" id="187101"/>
    <lineage>
        <taxon>Bacteria</taxon>
        <taxon>Fusobacteriati</taxon>
        <taxon>Fusobacteriota</taxon>
        <taxon>Fusobacteriia</taxon>
        <taxon>Fusobacteriales</taxon>
        <taxon>Leptotrichiaceae</taxon>
        <taxon>Sneathia</taxon>
    </lineage>
</organism>
<gene>
    <name evidence="1" type="ORF">VC03_03285</name>
</gene>
<keyword evidence="2" id="KW-1185">Reference proteome</keyword>
<dbReference type="STRING" id="187101.VC03_03285"/>
<sequence length="122" mass="13594">MKKLIVLLSTLITILSFSFVNGTYSAKKSNGSSTSEMTIICRNGKIMSVSFDEKMANGNSLKLSDNFFASQTLNLSQSIRERNTIDGVKIDLGNNNYSSDFKELFRFLEDKAKKGEVGSFRL</sequence>
<dbReference type="Proteomes" id="UP000033103">
    <property type="component" value="Chromosome"/>
</dbReference>
<evidence type="ECO:0000313" key="1">
    <source>
        <dbReference type="EMBL" id="AKC95548.1"/>
    </source>
</evidence>
<dbReference type="KEGG" id="sns:VC03_03285"/>
<proteinExistence type="predicted"/>
<dbReference type="OrthoDB" id="80864at2"/>
<dbReference type="EMBL" id="CP011280">
    <property type="protein sequence ID" value="AKC95548.1"/>
    <property type="molecule type" value="Genomic_DNA"/>
</dbReference>
<evidence type="ECO:0000313" key="2">
    <source>
        <dbReference type="Proteomes" id="UP000033103"/>
    </source>
</evidence>
<accession>A0A0E3UUS0</accession>
<dbReference type="AlphaFoldDB" id="A0A0E3UUS0"/>
<dbReference type="RefSeq" id="WP_046328654.1">
    <property type="nucleotide sequence ID" value="NZ_CP011280.1"/>
</dbReference>
<name>A0A0E3UUS0_9FUSO</name>
<dbReference type="PATRIC" id="fig|1069640.6.peg.645"/>